<evidence type="ECO:0000256" key="8">
    <source>
        <dbReference type="ARBA" id="ARBA00023277"/>
    </source>
</evidence>
<dbReference type="SUPFAM" id="SSF51161">
    <property type="entry name" value="Trimeric LpxA-like enzymes"/>
    <property type="match status" value="1"/>
</dbReference>
<dbReference type="InterPro" id="IPR005835">
    <property type="entry name" value="NTP_transferase_dom"/>
</dbReference>
<dbReference type="GO" id="GO:0043886">
    <property type="term" value="F:structural constituent of carboxysome shell"/>
    <property type="evidence" value="ECO:0007669"/>
    <property type="project" value="UniProtKB-ARBA"/>
</dbReference>
<dbReference type="Gene3D" id="2.160.10.10">
    <property type="entry name" value="Hexapeptide repeat proteins"/>
    <property type="match status" value="1"/>
</dbReference>
<dbReference type="EMBL" id="LT883585">
    <property type="protein sequence ID" value="SMZ64481.1"/>
    <property type="molecule type" value="mRNA"/>
</dbReference>
<reference evidence="11" key="2">
    <citation type="submission" date="2019-06" db="EMBL/GenBank/DDBJ databases">
        <title>Genes from Arthrospira platensis.</title>
        <authorList>
            <person name="Faizal N."/>
            <person name="Venkatesh K."/>
            <person name="Arockiaraj J."/>
        </authorList>
    </citation>
    <scope>NUCLEOTIDE SEQUENCE</scope>
    <source>
        <strain evidence="11">SRM16</strain>
    </source>
</reference>
<dbReference type="InterPro" id="IPR005836">
    <property type="entry name" value="ADP_Glu_pyroP_CS"/>
</dbReference>
<keyword evidence="8 9" id="KW-0119">Carbohydrate metabolism</keyword>
<comment type="pathway">
    <text evidence="9">Glycan biosynthesis; glycogen biosynthesis.</text>
</comment>
<keyword evidence="7 9" id="KW-0320">Glycogen biosynthesis</keyword>
<dbReference type="EC" id="2.7.7.27" evidence="9"/>
<evidence type="ECO:0000256" key="3">
    <source>
        <dbReference type="ARBA" id="ARBA00022679"/>
    </source>
</evidence>
<dbReference type="CDD" id="cd02508">
    <property type="entry name" value="ADP_Glucose_PP"/>
    <property type="match status" value="1"/>
</dbReference>
<dbReference type="PROSITE" id="PS00810">
    <property type="entry name" value="ADP_GLC_PYROPHOSPH_3"/>
    <property type="match status" value="1"/>
</dbReference>
<comment type="caution">
    <text evidence="9">Lacks conserved residue(s) required for the propagation of feature annotation.</text>
</comment>
<evidence type="ECO:0000256" key="5">
    <source>
        <dbReference type="ARBA" id="ARBA00022741"/>
    </source>
</evidence>
<feature type="site" description="Could play a key role in the communication between the regulatory and the substrate sites" evidence="9">
    <location>
        <position position="103"/>
    </location>
</feature>
<comment type="similarity">
    <text evidence="1 9">Belongs to the bacterial/plant glucose-1-phosphate adenylyltransferase family.</text>
</comment>
<dbReference type="SUPFAM" id="SSF53448">
    <property type="entry name" value="Nucleotide-diphospho-sugar transferases"/>
    <property type="match status" value="1"/>
</dbReference>
<sequence length="437" mass="49001">MYQVIEVKQVLAVILGGGAGTRLYPLTKMRAKPAVPLAGKYRLIDIPISNCINSEILKIYILTQFNSASLNRHIARTYNFSGFTDGFAEVLAAQQTSVTNPQWFQGTADAVRQYLWLMEEWDVEHFLILSGDHLYRMDYRDFVQRHIDTGADITLSVLPVDEKRASAFGLMKIDESTGRIIDFSEKPKGEALKQMAVDTSSLGLSPEEAAESPYIASMGIYVFKKDVLFKLLKDAPDQTDFGKEVIPGAAKDHNVQAYLFNDYWEDIGTIEAFFEANLALTQQPQPAFSFYDENAPIYTRSRYLPPSKMLDCQITESIIAEGCILKECRIDHSVLGLRSRVESGSLVEDTMLMGSDFYQPFAERQYGLEKGSVPIGIGNNTTIRRAIVDKNARIGRHVQIINKDHVQEAEREEDGFYIRGGITVILKNAVIPDGTII</sequence>
<evidence type="ECO:0000256" key="1">
    <source>
        <dbReference type="ARBA" id="ARBA00010443"/>
    </source>
</evidence>
<protein>
    <recommendedName>
        <fullName evidence="9">Glucose-1-phosphate adenylyltransferase</fullName>
        <ecNumber evidence="9">2.7.7.27</ecNumber>
    </recommendedName>
    <alternativeName>
        <fullName evidence="9">ADP-glucose pyrophosphorylase</fullName>
        <shortName evidence="9">ADPGlc PPase</shortName>
    </alternativeName>
    <alternativeName>
        <fullName evidence="9">ADP-glucose synthase</fullName>
    </alternativeName>
</protein>
<feature type="domain" description="Nucleotidyl transferase" evidence="10">
    <location>
        <begin position="12"/>
        <end position="282"/>
    </location>
</feature>
<dbReference type="UniPathway" id="UPA00164"/>
<dbReference type="Pfam" id="PF00483">
    <property type="entry name" value="NTP_transferase"/>
    <property type="match status" value="1"/>
</dbReference>
<dbReference type="HAMAP" id="MF_00624">
    <property type="entry name" value="GlgC"/>
    <property type="match status" value="1"/>
</dbReference>
<dbReference type="InterPro" id="IPR011004">
    <property type="entry name" value="Trimer_LpxA-like_sf"/>
</dbReference>
<dbReference type="InterPro" id="IPR011831">
    <property type="entry name" value="ADP-Glc_PPase"/>
</dbReference>
<evidence type="ECO:0000256" key="2">
    <source>
        <dbReference type="ARBA" id="ARBA00022600"/>
    </source>
</evidence>
<feature type="binding site" evidence="9">
    <location>
        <begin position="185"/>
        <end position="186"/>
    </location>
    <ligand>
        <name>alpha-D-glucose 1-phosphate</name>
        <dbReference type="ChEBI" id="CHEBI:58601"/>
    </ligand>
</feature>
<keyword evidence="6 9" id="KW-0067">ATP-binding</keyword>
<name>A0A4Y7LI16_9CYAN</name>
<comment type="function">
    <text evidence="9">Involved in the biosynthesis of ADP-glucose, a building block required for the elongation reactions to produce glycogen. Catalyzes the reaction between ATP and alpha-D-glucose 1-phosphate (G1P) to produce pyrophosphate and ADP-Glc.</text>
</comment>
<dbReference type="AlphaFoldDB" id="A0A4Y7LI16"/>
<proteinExistence type="evidence at transcript level"/>
<reference evidence="11" key="1">
    <citation type="submission" date="2017-06" db="EMBL/GenBank/DDBJ databases">
        <authorList>
            <person name="Nizam F."/>
        </authorList>
    </citation>
    <scope>NUCLEOTIDE SEQUENCE</scope>
    <source>
        <strain evidence="11">SRM16</strain>
    </source>
</reference>
<keyword evidence="4 9" id="KW-0548">Nucleotidyltransferase</keyword>
<dbReference type="PROSITE" id="PS00808">
    <property type="entry name" value="ADP_GLC_PYROPHOSPH_1"/>
    <property type="match status" value="1"/>
</dbReference>
<dbReference type="PANTHER" id="PTHR43523">
    <property type="entry name" value="GLUCOSE-1-PHOSPHATE ADENYLYLTRANSFERASE-RELATED"/>
    <property type="match status" value="1"/>
</dbReference>
<gene>
    <name evidence="11" type="primary">A-GpAT</name>
    <name evidence="9" type="synonym">glgC</name>
</gene>
<keyword evidence="5 9" id="KW-0547">Nucleotide-binding</keyword>
<organism evidence="11">
    <name type="scientific">Arthrospira sp. SRM16</name>
    <dbReference type="NCBI Taxonomy" id="1929211"/>
    <lineage>
        <taxon>Bacteria</taxon>
        <taxon>Bacillati</taxon>
        <taxon>Cyanobacteriota</taxon>
        <taxon>Cyanophyceae</taxon>
        <taxon>Oscillatoriophycideae</taxon>
        <taxon>Oscillatoriales</taxon>
        <taxon>Microcoleaceae</taxon>
        <taxon>Arthrospira</taxon>
    </lineage>
</organism>
<evidence type="ECO:0000313" key="11">
    <source>
        <dbReference type="EMBL" id="SMZ64481.1"/>
    </source>
</evidence>
<dbReference type="InterPro" id="IPR029044">
    <property type="entry name" value="Nucleotide-diphossugar_trans"/>
</dbReference>
<keyword evidence="2 9" id="KW-0321">Glycogen metabolism</keyword>
<feature type="binding site" evidence="9">
    <location>
        <position position="169"/>
    </location>
    <ligand>
        <name>alpha-D-glucose 1-phosphate</name>
        <dbReference type="ChEBI" id="CHEBI:58601"/>
    </ligand>
</feature>
<dbReference type="Pfam" id="PF25247">
    <property type="entry name" value="LbH_GLGC"/>
    <property type="match status" value="1"/>
</dbReference>
<dbReference type="GO" id="GO:0031470">
    <property type="term" value="C:carboxysome"/>
    <property type="evidence" value="ECO:0007669"/>
    <property type="project" value="UniProtKB-ARBA"/>
</dbReference>
<dbReference type="GO" id="GO:0008878">
    <property type="term" value="F:glucose-1-phosphate adenylyltransferase activity"/>
    <property type="evidence" value="ECO:0007669"/>
    <property type="project" value="UniProtKB-UniRule"/>
</dbReference>
<dbReference type="GO" id="GO:0005524">
    <property type="term" value="F:ATP binding"/>
    <property type="evidence" value="ECO:0007669"/>
    <property type="project" value="UniProtKB-KW"/>
</dbReference>
<dbReference type="GO" id="GO:0005978">
    <property type="term" value="P:glycogen biosynthetic process"/>
    <property type="evidence" value="ECO:0007669"/>
    <property type="project" value="UniProtKB-UniRule"/>
</dbReference>
<dbReference type="PROSITE" id="PS00809">
    <property type="entry name" value="ADP_GLC_PYROPHOSPH_2"/>
    <property type="match status" value="1"/>
</dbReference>
<dbReference type="NCBIfam" id="NF002772">
    <property type="entry name" value="PRK02862.1"/>
    <property type="match status" value="1"/>
</dbReference>
<dbReference type="NCBIfam" id="TIGR02091">
    <property type="entry name" value="glgC"/>
    <property type="match status" value="1"/>
</dbReference>
<evidence type="ECO:0000256" key="9">
    <source>
        <dbReference type="HAMAP-Rule" id="MF_00624"/>
    </source>
</evidence>
<dbReference type="CDD" id="cd04651">
    <property type="entry name" value="LbH_G1P_AT_C"/>
    <property type="match status" value="1"/>
</dbReference>
<evidence type="ECO:0000256" key="6">
    <source>
        <dbReference type="ARBA" id="ARBA00022840"/>
    </source>
</evidence>
<evidence type="ECO:0000256" key="7">
    <source>
        <dbReference type="ARBA" id="ARBA00023056"/>
    </source>
</evidence>
<feature type="site" description="Could play a key role in the communication between the regulatory and the substrate sites" evidence="9">
    <location>
        <position position="64"/>
    </location>
</feature>
<dbReference type="InterPro" id="IPR023049">
    <property type="entry name" value="GlgC_bac"/>
</dbReference>
<keyword evidence="3 9" id="KW-0808">Transferase</keyword>
<comment type="subunit">
    <text evidence="9">Homotetramer.</text>
</comment>
<dbReference type="PANTHER" id="PTHR43523:SF12">
    <property type="entry name" value="GLUCOSE-1-PHOSPHATE ADENYLYLTRANSFERASE LARGE SUBUNIT 1, CHLOROPLASTIC-RELATED"/>
    <property type="match status" value="1"/>
</dbReference>
<comment type="catalytic activity">
    <reaction evidence="9">
        <text>alpha-D-glucose 1-phosphate + ATP + H(+) = ADP-alpha-D-glucose + diphosphate</text>
        <dbReference type="Rhea" id="RHEA:12120"/>
        <dbReference type="ChEBI" id="CHEBI:15378"/>
        <dbReference type="ChEBI" id="CHEBI:30616"/>
        <dbReference type="ChEBI" id="CHEBI:33019"/>
        <dbReference type="ChEBI" id="CHEBI:57498"/>
        <dbReference type="ChEBI" id="CHEBI:58601"/>
        <dbReference type="EC" id="2.7.7.27"/>
    </reaction>
</comment>
<accession>A0A4Y7LI16</accession>
<evidence type="ECO:0000259" key="10">
    <source>
        <dbReference type="Pfam" id="PF00483"/>
    </source>
</evidence>
<dbReference type="Gene3D" id="3.90.550.10">
    <property type="entry name" value="Spore Coat Polysaccharide Biosynthesis Protein SpsA, Chain A"/>
    <property type="match status" value="1"/>
</dbReference>
<feature type="binding site" evidence="9">
    <location>
        <position position="217"/>
    </location>
    <ligand>
        <name>alpha-D-glucose 1-phosphate</name>
        <dbReference type="ChEBI" id="CHEBI:58601"/>
    </ligand>
</feature>
<evidence type="ECO:0000256" key="4">
    <source>
        <dbReference type="ARBA" id="ARBA00022695"/>
    </source>
</evidence>